<dbReference type="EMBL" id="CP051140">
    <property type="protein sequence ID" value="QIW97080.1"/>
    <property type="molecule type" value="Genomic_DNA"/>
</dbReference>
<evidence type="ECO:0000313" key="2">
    <source>
        <dbReference type="Proteomes" id="UP000503462"/>
    </source>
</evidence>
<accession>A0A6H0XR00</accession>
<evidence type="ECO:0000313" key="1">
    <source>
        <dbReference type="EMBL" id="QIW97080.1"/>
    </source>
</evidence>
<name>A0A6H0XR00_9PEZI</name>
<proteinExistence type="predicted"/>
<keyword evidence="2" id="KW-1185">Reference proteome</keyword>
<reference evidence="1 2" key="1">
    <citation type="journal article" date="2016" name="Sci. Rep.">
        <title>Peltaster fructicola genome reveals evolution from an invasive phytopathogen to an ectophytic parasite.</title>
        <authorList>
            <person name="Xu C."/>
            <person name="Chen H."/>
            <person name="Gleason M.L."/>
            <person name="Xu J.R."/>
            <person name="Liu H."/>
            <person name="Zhang R."/>
            <person name="Sun G."/>
        </authorList>
    </citation>
    <scope>NUCLEOTIDE SEQUENCE [LARGE SCALE GENOMIC DNA]</scope>
    <source>
        <strain evidence="1 2">LNHT1506</strain>
    </source>
</reference>
<protein>
    <submittedName>
        <fullName evidence="1">Uncharacterized protein</fullName>
    </submittedName>
</protein>
<gene>
    <name evidence="1" type="ORF">AMS68_002598</name>
</gene>
<organism evidence="1 2">
    <name type="scientific">Peltaster fructicola</name>
    <dbReference type="NCBI Taxonomy" id="286661"/>
    <lineage>
        <taxon>Eukaryota</taxon>
        <taxon>Fungi</taxon>
        <taxon>Dikarya</taxon>
        <taxon>Ascomycota</taxon>
        <taxon>Pezizomycotina</taxon>
        <taxon>Dothideomycetes</taxon>
        <taxon>Dothideomycetes incertae sedis</taxon>
        <taxon>Peltaster</taxon>
    </lineage>
</organism>
<dbReference type="AlphaFoldDB" id="A0A6H0XR00"/>
<sequence length="191" mass="21417">MAAPRATQWIALRNLSRAGQQVRHLRITPPVERTAKRQRPTQLLKPAVVSETRQFTTSQQHQAARDTSTIDFFYFPDIDHDVDPAAQMMRVPILPDNYNPPRTGAHAAEAEMVVHKPEINAMSLDSVFLPMAELHDGHAMGVDFHAMADRVAANVRNLKAPVEEQASMMKQLWNDMIDDMLSIGKSKKIAA</sequence>
<dbReference type="Proteomes" id="UP000503462">
    <property type="component" value="Chromosome 2"/>
</dbReference>
<dbReference type="OrthoDB" id="3993201at2759"/>